<dbReference type="Proteomes" id="UP001159363">
    <property type="component" value="Chromosome 3"/>
</dbReference>
<proteinExistence type="predicted"/>
<evidence type="ECO:0000259" key="1">
    <source>
        <dbReference type="PROSITE" id="PS50994"/>
    </source>
</evidence>
<organism evidence="2 3">
    <name type="scientific">Dryococelus australis</name>
    <dbReference type="NCBI Taxonomy" id="614101"/>
    <lineage>
        <taxon>Eukaryota</taxon>
        <taxon>Metazoa</taxon>
        <taxon>Ecdysozoa</taxon>
        <taxon>Arthropoda</taxon>
        <taxon>Hexapoda</taxon>
        <taxon>Insecta</taxon>
        <taxon>Pterygota</taxon>
        <taxon>Neoptera</taxon>
        <taxon>Polyneoptera</taxon>
        <taxon>Phasmatodea</taxon>
        <taxon>Verophasmatodea</taxon>
        <taxon>Anareolatae</taxon>
        <taxon>Phasmatidae</taxon>
        <taxon>Eurycanthinae</taxon>
        <taxon>Dryococelus</taxon>
    </lineage>
</organism>
<dbReference type="InterPro" id="IPR050951">
    <property type="entry name" value="Retrovirus_Pol_polyprotein"/>
</dbReference>
<dbReference type="SUPFAM" id="SSF53098">
    <property type="entry name" value="Ribonuclease H-like"/>
    <property type="match status" value="1"/>
</dbReference>
<name>A0ABQ9HXF8_9NEOP</name>
<dbReference type="InterPro" id="IPR001584">
    <property type="entry name" value="Integrase_cat-core"/>
</dbReference>
<accession>A0ABQ9HXF8</accession>
<evidence type="ECO:0000313" key="3">
    <source>
        <dbReference type="Proteomes" id="UP001159363"/>
    </source>
</evidence>
<evidence type="ECO:0000313" key="2">
    <source>
        <dbReference type="EMBL" id="KAJ8889063.1"/>
    </source>
</evidence>
<dbReference type="EMBL" id="JARBHB010000003">
    <property type="protein sequence ID" value="KAJ8889063.1"/>
    <property type="molecule type" value="Genomic_DNA"/>
</dbReference>
<keyword evidence="3" id="KW-1185">Reference proteome</keyword>
<feature type="domain" description="Integrase catalytic" evidence="1">
    <location>
        <begin position="1"/>
        <end position="110"/>
    </location>
</feature>
<dbReference type="PANTHER" id="PTHR37984:SF5">
    <property type="entry name" value="PROTEIN NYNRIN-LIKE"/>
    <property type="match status" value="1"/>
</dbReference>
<gene>
    <name evidence="2" type="ORF">PR048_008557</name>
</gene>
<dbReference type="PANTHER" id="PTHR37984">
    <property type="entry name" value="PROTEIN CBG26694"/>
    <property type="match status" value="1"/>
</dbReference>
<dbReference type="InterPro" id="IPR036397">
    <property type="entry name" value="RNaseH_sf"/>
</dbReference>
<dbReference type="PROSITE" id="PS50994">
    <property type="entry name" value="INTEGRASE"/>
    <property type="match status" value="1"/>
</dbReference>
<reference evidence="2 3" key="1">
    <citation type="submission" date="2023-02" db="EMBL/GenBank/DDBJ databases">
        <title>LHISI_Scaffold_Assembly.</title>
        <authorList>
            <person name="Stuart O.P."/>
            <person name="Cleave R."/>
            <person name="Magrath M.J.L."/>
            <person name="Mikheyev A.S."/>
        </authorList>
    </citation>
    <scope>NUCLEOTIDE SEQUENCE [LARGE SCALE GENOMIC DNA]</scope>
    <source>
        <strain evidence="2">Daus_M_001</strain>
        <tissue evidence="2">Leg muscle</tissue>
    </source>
</reference>
<comment type="caution">
    <text evidence="2">The sequence shown here is derived from an EMBL/GenBank/DDBJ whole genome shotgun (WGS) entry which is preliminary data.</text>
</comment>
<sequence length="110" mass="12248">MKNIFARHGIPQVVRTGGGTQFTSSEFREFVKEYVFSHRTSSPQFPQSNGEAEKVVEIAKCILSKSEDPNLGLLSYRCTPLESDLSPGELLFGRKLITYDTATTPTYLGQ</sequence>
<dbReference type="InterPro" id="IPR012337">
    <property type="entry name" value="RNaseH-like_sf"/>
</dbReference>
<dbReference type="Gene3D" id="3.30.420.10">
    <property type="entry name" value="Ribonuclease H-like superfamily/Ribonuclease H"/>
    <property type="match status" value="1"/>
</dbReference>
<protein>
    <recommendedName>
        <fullName evidence="1">Integrase catalytic domain-containing protein</fullName>
    </recommendedName>
</protein>